<name>A0A5M6CW20_9BACT</name>
<dbReference type="AlphaFoldDB" id="A0A5M6CW20"/>
<protein>
    <submittedName>
        <fullName evidence="1">Uncharacterized protein</fullName>
    </submittedName>
</protein>
<dbReference type="EMBL" id="VWSF01000034">
    <property type="protein sequence ID" value="KAA5539273.1"/>
    <property type="molecule type" value="Genomic_DNA"/>
</dbReference>
<proteinExistence type="predicted"/>
<dbReference type="RefSeq" id="WP_150093198.1">
    <property type="nucleotide sequence ID" value="NZ_VWSF01000034.1"/>
</dbReference>
<organism evidence="1 2">
    <name type="scientific">Adhaeribacter rhizoryzae</name>
    <dbReference type="NCBI Taxonomy" id="2607907"/>
    <lineage>
        <taxon>Bacteria</taxon>
        <taxon>Pseudomonadati</taxon>
        <taxon>Bacteroidota</taxon>
        <taxon>Cytophagia</taxon>
        <taxon>Cytophagales</taxon>
        <taxon>Hymenobacteraceae</taxon>
        <taxon>Adhaeribacter</taxon>
    </lineage>
</organism>
<reference evidence="1 2" key="1">
    <citation type="submission" date="2019-09" db="EMBL/GenBank/DDBJ databases">
        <title>Genome sequence and assembly of Adhaeribacter sp.</title>
        <authorList>
            <person name="Chhetri G."/>
        </authorList>
    </citation>
    <scope>NUCLEOTIDE SEQUENCE [LARGE SCALE GENOMIC DNA]</scope>
    <source>
        <strain evidence="1 2">DK36</strain>
    </source>
</reference>
<evidence type="ECO:0000313" key="2">
    <source>
        <dbReference type="Proteomes" id="UP000323426"/>
    </source>
</evidence>
<keyword evidence="2" id="KW-1185">Reference proteome</keyword>
<evidence type="ECO:0000313" key="1">
    <source>
        <dbReference type="EMBL" id="KAA5539273.1"/>
    </source>
</evidence>
<accession>A0A5M6CW20</accession>
<gene>
    <name evidence="1" type="ORF">F0145_24875</name>
</gene>
<sequence>MLHAIYSCLSGETRRCLKIMSLILLLGVTVVPQVWAQEADRIRVKVGDKIESHEFASAAYRYPVFKDAVINYTTGGLAQGKLNYHQILSEMHFIGPKGDTLALDNLYLVKFVAIGDTKFYYDPERKGFGEEIADFKTVKLLIKHKFKPSDKERGVAYGQYSNASATKTYSTYAVNGQIQQLSPNEYLVYAKMANYFITDQNNQFYLANKASVVKIFSKQKTAIGNFIKENRIDFQKEDDLKKLLTFCTQ</sequence>
<dbReference type="Proteomes" id="UP000323426">
    <property type="component" value="Unassembled WGS sequence"/>
</dbReference>
<comment type="caution">
    <text evidence="1">The sequence shown here is derived from an EMBL/GenBank/DDBJ whole genome shotgun (WGS) entry which is preliminary data.</text>
</comment>